<reference evidence="8 9" key="1">
    <citation type="submission" date="2018-08" db="EMBL/GenBank/DDBJ databases">
        <title>A genome reference for cultivated species of the human gut microbiota.</title>
        <authorList>
            <person name="Zou Y."/>
            <person name="Xue W."/>
            <person name="Luo G."/>
        </authorList>
    </citation>
    <scope>NUCLEOTIDE SEQUENCE [LARGE SCALE GENOMIC DNA]</scope>
    <source>
        <strain evidence="8 9">AF31-17AC</strain>
    </source>
</reference>
<gene>
    <name evidence="8" type="ORF">DWZ29_11435</name>
</gene>
<keyword evidence="7" id="KW-0175">Coiled coil</keyword>
<proteinExistence type="inferred from homology"/>
<keyword evidence="3" id="KW-1003">Cell membrane</keyword>
<dbReference type="RefSeq" id="WP_118486305.1">
    <property type="nucleotide sequence ID" value="NZ_QRQO01000034.1"/>
</dbReference>
<dbReference type="EMBL" id="QRQO01000034">
    <property type="protein sequence ID" value="RHN11697.1"/>
    <property type="molecule type" value="Genomic_DNA"/>
</dbReference>
<dbReference type="PANTHER" id="PTHR37316">
    <property type="entry name" value="TEICHOIC ACID GLYCEROL-PHOSPHATE PRIMASE"/>
    <property type="match status" value="1"/>
</dbReference>
<dbReference type="InterPro" id="IPR043149">
    <property type="entry name" value="TagF_N"/>
</dbReference>
<evidence type="ECO:0000256" key="3">
    <source>
        <dbReference type="ARBA" id="ARBA00022475"/>
    </source>
</evidence>
<name>A0A415U0M5_9FIRM</name>
<dbReference type="Gene3D" id="3.40.50.12580">
    <property type="match status" value="2"/>
</dbReference>
<organism evidence="8 9">
    <name type="scientific">Anaerobutyricum hallii</name>
    <dbReference type="NCBI Taxonomy" id="39488"/>
    <lineage>
        <taxon>Bacteria</taxon>
        <taxon>Bacillati</taxon>
        <taxon>Bacillota</taxon>
        <taxon>Clostridia</taxon>
        <taxon>Lachnospirales</taxon>
        <taxon>Lachnospiraceae</taxon>
        <taxon>Anaerobutyricum</taxon>
    </lineage>
</organism>
<keyword evidence="4" id="KW-0808">Transferase</keyword>
<dbReference type="InterPro" id="IPR043148">
    <property type="entry name" value="TagF_C"/>
</dbReference>
<dbReference type="Proteomes" id="UP000283700">
    <property type="component" value="Unassembled WGS sequence"/>
</dbReference>
<feature type="coiled-coil region" evidence="7">
    <location>
        <begin position="23"/>
        <end position="50"/>
    </location>
</feature>
<dbReference type="Pfam" id="PF04464">
    <property type="entry name" value="Glyphos_transf"/>
    <property type="match status" value="2"/>
</dbReference>
<dbReference type="GO" id="GO:0047355">
    <property type="term" value="F:CDP-glycerol glycerophosphotransferase activity"/>
    <property type="evidence" value="ECO:0007669"/>
    <property type="project" value="InterPro"/>
</dbReference>
<dbReference type="GO" id="GO:0005886">
    <property type="term" value="C:plasma membrane"/>
    <property type="evidence" value="ECO:0007669"/>
    <property type="project" value="UniProtKB-SubCell"/>
</dbReference>
<dbReference type="SUPFAM" id="SSF53756">
    <property type="entry name" value="UDP-Glycosyltransferase/glycogen phosphorylase"/>
    <property type="match status" value="2"/>
</dbReference>
<comment type="similarity">
    <text evidence="2">Belongs to the CDP-glycerol glycerophosphotransferase family.</text>
</comment>
<dbReference type="GO" id="GO:0019350">
    <property type="term" value="P:teichoic acid biosynthetic process"/>
    <property type="evidence" value="ECO:0007669"/>
    <property type="project" value="UniProtKB-KW"/>
</dbReference>
<evidence type="ECO:0008006" key="10">
    <source>
        <dbReference type="Google" id="ProtNLM"/>
    </source>
</evidence>
<comment type="caution">
    <text evidence="8">The sequence shown here is derived from an EMBL/GenBank/DDBJ whole genome shotgun (WGS) entry which is preliminary data.</text>
</comment>
<evidence type="ECO:0000256" key="7">
    <source>
        <dbReference type="SAM" id="Coils"/>
    </source>
</evidence>
<dbReference type="Gene3D" id="1.10.150.400">
    <property type="match status" value="1"/>
</dbReference>
<evidence type="ECO:0000256" key="1">
    <source>
        <dbReference type="ARBA" id="ARBA00004202"/>
    </source>
</evidence>
<protein>
    <recommendedName>
        <fullName evidence="10">Teichoic acid poly(glycerol phosphate) polymerase</fullName>
    </recommendedName>
</protein>
<evidence type="ECO:0000256" key="6">
    <source>
        <dbReference type="ARBA" id="ARBA00023136"/>
    </source>
</evidence>
<evidence type="ECO:0000256" key="4">
    <source>
        <dbReference type="ARBA" id="ARBA00022679"/>
    </source>
</evidence>
<keyword evidence="5" id="KW-0777">Teichoic acid biosynthesis</keyword>
<evidence type="ECO:0000256" key="5">
    <source>
        <dbReference type="ARBA" id="ARBA00022944"/>
    </source>
</evidence>
<keyword evidence="6" id="KW-0472">Membrane</keyword>
<accession>A0A415U0M5</accession>
<sequence>MKKSFKELLKGYLKPATSKKKQKEEEKAKKIEVTENVEEGEEEIIDITEEDKNLVWAFNAGHTGNDFRGNPKYLFIYINKYRKDITTYWLSGDEETTEFVKSLGYRAYTLGTLEADTALERTGVFVAEQVKLGLPAGLSHVKYLNLYHGVGTKNVERTVTEGGLVEGLAHKYILYSQYYRNYQLFLCPSPMMEGDFTKMCGVDDDKVIRAGYPRNIYQKYFEPIATFDHDILAAKGLDESYKIAVYAPTFRQNLSEDTFHLAIPDIEKLIEVCKRQKILFVFKMHPFMENEYAYLKMKEKYEDCPYLLFWDNRDDIYEIIDKIDLAVIDYSSIFTDFISAGVPHFIRYVFDYEETVQNLEHDYKEVTTGQMCYSFEELLQSIETYRDRDDTKGIDRISNLYWKYSDKDSFEKIVNQTLEFTPVEREFPTLYSFDIFDTLISRKVLDPKGIFYKVKEVIKKSDLNYPEYFVEEYPKLRMFAEADVRECYHKTMESRHSERREIYMKDIFDKLQWVYNLTDEQAAFLMKCEQEIEIANTIPLTENINKVKKLLENKETVVLISDMYLPKEIIEKMLEKADPVLTQIPLFLSSEYGVQKTTRKLFLEVYKSFKPFYDFGKWIHTGDGRVPDVNMPRRLGIVANQIEKPEYNEFEGKLTEQLDSYDSYLVAALMARFRQNHLFDKEKFVYSYVSLCFVPYIDWLLKDAKARGYETLYFVSRDGYHLKRIADEIIKMKNIDIKTKYIYASRRAWRIPSFVHDIDEGFWFSYGNFAGVTTYDKLLQAMSLSEEKFMELFPKLSYLKEEEEIEPNEKNRLVEIFKNSTEYKEYLLNLAKEQRVSVCGYLEQEIDKTEKFAMVEYWGRGYTQENFTSLWKTIAGDDAKSYFYYSRTILASDEDNIRYNFTTDNASQLFIEAIFANMPYKSIESYKLVNGKYEPVINNISYDKELFNAMEKYLLEFTRNYEALDVTDREKLDRGLYNFILDYYKTYQEDEMFIKVLAPLVDSVALYGQKKEFAPAFTAEDLEKMKEKVPRGKFTRNIRISVARSFKPVQDEYRKMYQLKETDTQGGGYLIPEKTMQRNEEFEQKIQKLTVDQIEKQKIYNSLVSENPVENKILFMADGKKISYTGFYTLGKLLKAQDTFAVKEVKAQEYTNKEDLLKEIATARFIICLKPLVYLAMMTLREETEVIVLGESAFPFIHGRRTTIRMAKKPLEYKEMIQKRMHIDHFPIPSLELMPVMSEMYGIGEKKAFEMKGSCQTDIYFNEEFIKESKEKVVALFPEAQDKKVILYMPLLRNRTAASGYKELLNLERLKKLIGDKFVVVCNIPLPKGQYIQNIEIEGFSKNITKDISLREAVGAADIVVGDYRDTMFEAALMRKPIFMTNYDADKVLKDKELVCAMEEVQVGPMVDSEEKLAEHLSKLDEYDYSKQEAFCKKYFTYCDGKSAERVAQYIESAK</sequence>
<dbReference type="Gene3D" id="3.40.50.1000">
    <property type="entry name" value="HAD superfamily/HAD-like"/>
    <property type="match status" value="1"/>
</dbReference>
<dbReference type="InterPro" id="IPR023214">
    <property type="entry name" value="HAD_sf"/>
</dbReference>
<evidence type="ECO:0000256" key="2">
    <source>
        <dbReference type="ARBA" id="ARBA00010488"/>
    </source>
</evidence>
<dbReference type="InterPro" id="IPR051612">
    <property type="entry name" value="Teichoic_Acid_Biosynth"/>
</dbReference>
<comment type="subcellular location">
    <subcellularLocation>
        <location evidence="1">Cell membrane</location>
        <topology evidence="1">Peripheral membrane protein</topology>
    </subcellularLocation>
</comment>
<evidence type="ECO:0000313" key="9">
    <source>
        <dbReference type="Proteomes" id="UP000283700"/>
    </source>
</evidence>
<evidence type="ECO:0000313" key="8">
    <source>
        <dbReference type="EMBL" id="RHN11697.1"/>
    </source>
</evidence>
<dbReference type="PANTHER" id="PTHR37316:SF3">
    <property type="entry name" value="TEICHOIC ACID GLYCEROL-PHOSPHATE TRANSFERASE"/>
    <property type="match status" value="1"/>
</dbReference>
<dbReference type="Gene3D" id="3.40.50.11820">
    <property type="match status" value="2"/>
</dbReference>
<dbReference type="InterPro" id="IPR007554">
    <property type="entry name" value="Glycerophosphate_synth"/>
</dbReference>